<gene>
    <name evidence="1" type="ORF">Atoyac1_42</name>
</gene>
<evidence type="ECO:0000313" key="2">
    <source>
        <dbReference type="Proteomes" id="UP000662993"/>
    </source>
</evidence>
<dbReference type="Proteomes" id="UP000662993">
    <property type="component" value="Segment"/>
</dbReference>
<sequence length="202" mass="22747">MSRIFVLNGPAGIGKDTLAEALVKVMILWGVQASRLEFKGALIRIAKAATGVTDGEWDRLYRRDQKERVQSVYGNLSARQLLIKISEEWVKPQFGKQHFGRLALAEVERIGNGFYFFSDGGFIQELAPLAEAGHHVTVLRLHREGFEYAGTGDSRTYITRAEAAQHDINVMDFELEEGNPNVTIHEVLLKVFPDYARRMGKI</sequence>
<dbReference type="Gene3D" id="3.40.50.300">
    <property type="entry name" value="P-loop containing nucleotide triphosphate hydrolases"/>
    <property type="match status" value="1"/>
</dbReference>
<accession>A0A866D2F1</accession>
<name>A0A866D2F1_9CAUD</name>
<keyword evidence="2" id="KW-1185">Reference proteome</keyword>
<reference evidence="1 2" key="1">
    <citation type="journal article" date="2020" name="bioRxiv">
        <title>Dynamics of infection in a novel group of promiscuous phages and hosts of multiple bacterial genera retrieved from river communities.</title>
        <authorList>
            <person name="Cazares D."/>
            <person name="Cazares A."/>
            <person name="Figueroa W."/>
            <person name="Guarneros G."/>
            <person name="Edwards R.A."/>
            <person name="Vinuesa P."/>
        </authorList>
    </citation>
    <scope>NUCLEOTIDE SEQUENCE [LARGE SCALE GENOMIC DNA]</scope>
</reference>
<evidence type="ECO:0000313" key="1">
    <source>
        <dbReference type="EMBL" id="QOC54222.1"/>
    </source>
</evidence>
<dbReference type="InterPro" id="IPR027417">
    <property type="entry name" value="P-loop_NTPase"/>
</dbReference>
<dbReference type="EMBL" id="MT682386">
    <property type="protein sequence ID" value="QOC54222.1"/>
    <property type="molecule type" value="Genomic_DNA"/>
</dbReference>
<proteinExistence type="predicted"/>
<organism evidence="1 2">
    <name type="scientific">Aeromonas phage Atoyac1</name>
    <dbReference type="NCBI Taxonomy" id="2767547"/>
    <lineage>
        <taxon>Viruses</taxon>
        <taxon>Duplodnaviria</taxon>
        <taxon>Heunggongvirae</taxon>
        <taxon>Uroviricota</taxon>
        <taxon>Caudoviricetes</taxon>
        <taxon>Autographivirales</taxon>
        <taxon>Autonotataviridae</taxon>
        <taxon>Melnykvirinae</taxon>
        <taxon>Atoyacvirus</taxon>
        <taxon>Atoyacvirus atoyac1</taxon>
    </lineage>
</organism>
<protein>
    <submittedName>
        <fullName evidence="1">Uncharacterized protein</fullName>
    </submittedName>
</protein>